<evidence type="ECO:0000313" key="6">
    <source>
        <dbReference type="EMBL" id="EQA98490.1"/>
    </source>
</evidence>
<dbReference type="PROSITE" id="PS50977">
    <property type="entry name" value="HTH_TETR_2"/>
    <property type="match status" value="1"/>
</dbReference>
<accession>T0G481</accession>
<dbReference type="InterPro" id="IPR009057">
    <property type="entry name" value="Homeodomain-like_sf"/>
</dbReference>
<dbReference type="GO" id="GO:0000976">
    <property type="term" value="F:transcription cis-regulatory region binding"/>
    <property type="evidence" value="ECO:0007669"/>
    <property type="project" value="TreeGrafter"/>
</dbReference>
<dbReference type="GO" id="GO:0003700">
    <property type="term" value="F:DNA-binding transcription factor activity"/>
    <property type="evidence" value="ECO:0007669"/>
    <property type="project" value="TreeGrafter"/>
</dbReference>
<keyword evidence="1" id="KW-0805">Transcription regulation</keyword>
<evidence type="ECO:0000313" key="7">
    <source>
        <dbReference type="Proteomes" id="UP000015524"/>
    </source>
</evidence>
<gene>
    <name evidence="6" type="ORF">L485_17560</name>
</gene>
<dbReference type="PRINTS" id="PR00455">
    <property type="entry name" value="HTHTETR"/>
</dbReference>
<evidence type="ECO:0000256" key="1">
    <source>
        <dbReference type="ARBA" id="ARBA00023015"/>
    </source>
</evidence>
<keyword evidence="2 4" id="KW-0238">DNA-binding</keyword>
<dbReference type="EMBL" id="ATIB01000081">
    <property type="protein sequence ID" value="EQA98490.1"/>
    <property type="molecule type" value="Genomic_DNA"/>
</dbReference>
<protein>
    <recommendedName>
        <fullName evidence="5">HTH tetR-type domain-containing protein</fullName>
    </recommendedName>
</protein>
<dbReference type="Gene3D" id="1.10.357.10">
    <property type="entry name" value="Tetracycline Repressor, domain 2"/>
    <property type="match status" value="1"/>
</dbReference>
<proteinExistence type="predicted"/>
<evidence type="ECO:0000259" key="5">
    <source>
        <dbReference type="PROSITE" id="PS50977"/>
    </source>
</evidence>
<dbReference type="Proteomes" id="UP000015524">
    <property type="component" value="Unassembled WGS sequence"/>
</dbReference>
<keyword evidence="3" id="KW-0804">Transcription</keyword>
<feature type="domain" description="HTH tetR-type" evidence="5">
    <location>
        <begin position="19"/>
        <end position="79"/>
    </location>
</feature>
<sequence length="203" mass="21932">MAMTMEDAQVQRKTRINGQRTRRRLLASAVSLWSQRGLLGVTVSAVAEHAGTTRRTVYHHFPTQEMLLEETERFVVTELAALAGGDTSYLSQPYGLVAGLAADNPDLIRSVLLGMLREDPRENAMFKNGVRYWSEVAAGGGLRDGIPPEHAAAVTLAMWLAATLVVSTGATEKERRAAARSFAASFEALLTHGILTSPPQGNS</sequence>
<feature type="DNA-binding region" description="H-T-H motif" evidence="4">
    <location>
        <begin position="42"/>
        <end position="61"/>
    </location>
</feature>
<reference evidence="6 7" key="1">
    <citation type="journal article" date="2013" name="Genome Announc.">
        <title>Draft Genome Sequence of a Hexachlorocyclohexane-Degrading Bacterium, Sphingobium baderi Strain LL03T.</title>
        <authorList>
            <person name="Kaur J."/>
            <person name="Verma H."/>
            <person name="Tripathi C."/>
            <person name="Khurana J.P."/>
            <person name="Lal R."/>
        </authorList>
    </citation>
    <scope>NUCLEOTIDE SEQUENCE [LARGE SCALE GENOMIC DNA]</scope>
    <source>
        <strain evidence="6 7">LL03</strain>
    </source>
</reference>
<organism evidence="6 7">
    <name type="scientific">Sphingobium baderi LL03</name>
    <dbReference type="NCBI Taxonomy" id="1114964"/>
    <lineage>
        <taxon>Bacteria</taxon>
        <taxon>Pseudomonadati</taxon>
        <taxon>Pseudomonadota</taxon>
        <taxon>Alphaproteobacteria</taxon>
        <taxon>Sphingomonadales</taxon>
        <taxon>Sphingomonadaceae</taxon>
        <taxon>Sphingobium</taxon>
    </lineage>
</organism>
<dbReference type="InterPro" id="IPR050109">
    <property type="entry name" value="HTH-type_TetR-like_transc_reg"/>
</dbReference>
<evidence type="ECO:0000256" key="4">
    <source>
        <dbReference type="PROSITE-ProRule" id="PRU00335"/>
    </source>
</evidence>
<dbReference type="PATRIC" id="fig|1114964.3.peg.3445"/>
<dbReference type="AlphaFoldDB" id="T0G481"/>
<dbReference type="RefSeq" id="WP_021246092.1">
    <property type="nucleotide sequence ID" value="NZ_ATIB01000081.1"/>
</dbReference>
<name>T0G481_9SPHN</name>
<evidence type="ECO:0000256" key="3">
    <source>
        <dbReference type="ARBA" id="ARBA00023163"/>
    </source>
</evidence>
<dbReference type="PANTHER" id="PTHR30055">
    <property type="entry name" value="HTH-TYPE TRANSCRIPTIONAL REGULATOR RUTR"/>
    <property type="match status" value="1"/>
</dbReference>
<keyword evidence="7" id="KW-1185">Reference proteome</keyword>
<dbReference type="InterPro" id="IPR001647">
    <property type="entry name" value="HTH_TetR"/>
</dbReference>
<evidence type="ECO:0000256" key="2">
    <source>
        <dbReference type="ARBA" id="ARBA00023125"/>
    </source>
</evidence>
<comment type="caution">
    <text evidence="6">The sequence shown here is derived from an EMBL/GenBank/DDBJ whole genome shotgun (WGS) entry which is preliminary data.</text>
</comment>
<dbReference type="SUPFAM" id="SSF46689">
    <property type="entry name" value="Homeodomain-like"/>
    <property type="match status" value="1"/>
</dbReference>
<dbReference type="Pfam" id="PF00440">
    <property type="entry name" value="TetR_N"/>
    <property type="match status" value="1"/>
</dbReference>
<dbReference type="PANTHER" id="PTHR30055:SF234">
    <property type="entry name" value="HTH-TYPE TRANSCRIPTIONAL REGULATOR BETI"/>
    <property type="match status" value="1"/>
</dbReference>